<sequence>MASAERIRAAVHRYLEAVGSGSAADVAACYSEDATVEDPFGSPPHIGRAAIEKFYGALDSAHMRTELLDLRIAGGAAAFRFRVVTETGSRTTTIEPIDVMTFDEDARITGMRAFWSPEDVRID</sequence>
<dbReference type="InterPro" id="IPR037401">
    <property type="entry name" value="SnoaL-like"/>
</dbReference>
<protein>
    <submittedName>
        <fullName evidence="2">Steroid delta-isomerase</fullName>
    </submittedName>
</protein>
<dbReference type="GO" id="GO:0016853">
    <property type="term" value="F:isomerase activity"/>
    <property type="evidence" value="ECO:0007669"/>
    <property type="project" value="UniProtKB-KW"/>
</dbReference>
<dbReference type="Pfam" id="PF12680">
    <property type="entry name" value="SnoaL_2"/>
    <property type="match status" value="1"/>
</dbReference>
<reference evidence="2 3" key="1">
    <citation type="submission" date="2018-02" db="EMBL/GenBank/DDBJ databases">
        <title>8 Nocardia nova and 1 Nocardia cyriacigeorgica strain used for evolution to TMP-SMX.</title>
        <authorList>
            <person name="Mehta H."/>
            <person name="Weng J."/>
            <person name="Shamoo Y."/>
        </authorList>
    </citation>
    <scope>NUCLEOTIDE SEQUENCE [LARGE SCALE GENOMIC DNA]</scope>
    <source>
        <strain evidence="2 3">BAA2227</strain>
    </source>
</reference>
<gene>
    <name evidence="2" type="ORF">C5F51_06725</name>
</gene>
<dbReference type="SUPFAM" id="SSF54427">
    <property type="entry name" value="NTF2-like"/>
    <property type="match status" value="1"/>
</dbReference>
<dbReference type="Gene3D" id="3.10.450.50">
    <property type="match status" value="1"/>
</dbReference>
<evidence type="ECO:0000259" key="1">
    <source>
        <dbReference type="Pfam" id="PF12680"/>
    </source>
</evidence>
<dbReference type="GeneID" id="66722553"/>
<dbReference type="Proteomes" id="UP000238356">
    <property type="component" value="Unassembled WGS sequence"/>
</dbReference>
<keyword evidence="2" id="KW-0413">Isomerase</keyword>
<dbReference type="InterPro" id="IPR032710">
    <property type="entry name" value="NTF2-like_dom_sf"/>
</dbReference>
<dbReference type="RefSeq" id="WP_063012874.1">
    <property type="nucleotide sequence ID" value="NZ_JADLQW010000005.1"/>
</dbReference>
<dbReference type="EMBL" id="PSZD01000003">
    <property type="protein sequence ID" value="PPJ31273.1"/>
    <property type="molecule type" value="Genomic_DNA"/>
</dbReference>
<evidence type="ECO:0000313" key="3">
    <source>
        <dbReference type="Proteomes" id="UP000238356"/>
    </source>
</evidence>
<organism evidence="2 3">
    <name type="scientific">Nocardia nova</name>
    <dbReference type="NCBI Taxonomy" id="37330"/>
    <lineage>
        <taxon>Bacteria</taxon>
        <taxon>Bacillati</taxon>
        <taxon>Actinomycetota</taxon>
        <taxon>Actinomycetes</taxon>
        <taxon>Mycobacteriales</taxon>
        <taxon>Nocardiaceae</taxon>
        <taxon>Nocardia</taxon>
    </lineage>
</organism>
<feature type="domain" description="SnoaL-like" evidence="1">
    <location>
        <begin position="11"/>
        <end position="110"/>
    </location>
</feature>
<name>A0A2S6ABW6_9NOCA</name>
<dbReference type="AlphaFoldDB" id="A0A2S6ABW6"/>
<evidence type="ECO:0000313" key="2">
    <source>
        <dbReference type="EMBL" id="PPJ31273.1"/>
    </source>
</evidence>
<keyword evidence="3" id="KW-1185">Reference proteome</keyword>
<comment type="caution">
    <text evidence="2">The sequence shown here is derived from an EMBL/GenBank/DDBJ whole genome shotgun (WGS) entry which is preliminary data.</text>
</comment>
<proteinExistence type="predicted"/>
<accession>A0A2S6ABW6</accession>